<name>L8H1Y5_ACACF</name>
<feature type="coiled-coil region" evidence="2">
    <location>
        <begin position="690"/>
        <end position="801"/>
    </location>
</feature>
<keyword evidence="2" id="KW-0175">Coiled coil</keyword>
<feature type="compositionally biased region" description="Basic and acidic residues" evidence="3">
    <location>
        <begin position="928"/>
        <end position="951"/>
    </location>
</feature>
<dbReference type="InterPro" id="IPR013083">
    <property type="entry name" value="Znf_RING/FYVE/PHD"/>
</dbReference>
<dbReference type="GeneID" id="14920288"/>
<dbReference type="CDD" id="cd00065">
    <property type="entry name" value="FYVE_like_SF"/>
    <property type="match status" value="1"/>
</dbReference>
<accession>L8H1Y5</accession>
<dbReference type="CDD" id="cd00159">
    <property type="entry name" value="RhoGAP"/>
    <property type="match status" value="1"/>
</dbReference>
<dbReference type="OrthoDB" id="19923at2759"/>
<dbReference type="PROSITE" id="PS51450">
    <property type="entry name" value="LRR"/>
    <property type="match status" value="1"/>
</dbReference>
<dbReference type="GO" id="GO:0007165">
    <property type="term" value="P:signal transduction"/>
    <property type="evidence" value="ECO:0007669"/>
    <property type="project" value="InterPro"/>
</dbReference>
<feature type="region of interest" description="Disordered" evidence="3">
    <location>
        <begin position="522"/>
        <end position="550"/>
    </location>
</feature>
<reference evidence="5 6" key="1">
    <citation type="journal article" date="2013" name="Genome Biol.">
        <title>Genome of Acanthamoeba castellanii highlights extensive lateral gene transfer and early evolution of tyrosine kinase signaling.</title>
        <authorList>
            <person name="Clarke M."/>
            <person name="Lohan A.J."/>
            <person name="Liu B."/>
            <person name="Lagkouvardos I."/>
            <person name="Roy S."/>
            <person name="Zafar N."/>
            <person name="Bertelli C."/>
            <person name="Schilde C."/>
            <person name="Kianianmomeni A."/>
            <person name="Burglin T.R."/>
            <person name="Frech C."/>
            <person name="Turcotte B."/>
            <person name="Kopec K.O."/>
            <person name="Synnott J.M."/>
            <person name="Choo C."/>
            <person name="Paponov I."/>
            <person name="Finkler A."/>
            <person name="Soon Heng Tan C."/>
            <person name="Hutchins A.P."/>
            <person name="Weinmeier T."/>
            <person name="Rattei T."/>
            <person name="Chu J.S."/>
            <person name="Gimenez G."/>
            <person name="Irimia M."/>
            <person name="Rigden D.J."/>
            <person name="Fitzpatrick D.A."/>
            <person name="Lorenzo-Morales J."/>
            <person name="Bateman A."/>
            <person name="Chiu C.H."/>
            <person name="Tang P."/>
            <person name="Hegemann P."/>
            <person name="Fromm H."/>
            <person name="Raoult D."/>
            <person name="Greub G."/>
            <person name="Miranda-Saavedra D."/>
            <person name="Chen N."/>
            <person name="Nash P."/>
            <person name="Ginger M.L."/>
            <person name="Horn M."/>
            <person name="Schaap P."/>
            <person name="Caler L."/>
            <person name="Loftus B."/>
        </authorList>
    </citation>
    <scope>NUCLEOTIDE SEQUENCE [LARGE SCALE GENOMIC DNA]</scope>
    <source>
        <strain evidence="5 6">Neff</strain>
    </source>
</reference>
<feature type="compositionally biased region" description="Low complexity" evidence="3">
    <location>
        <begin position="1048"/>
        <end position="1081"/>
    </location>
</feature>
<feature type="region of interest" description="Disordered" evidence="3">
    <location>
        <begin position="884"/>
        <end position="1230"/>
    </location>
</feature>
<dbReference type="Gene3D" id="1.10.555.10">
    <property type="entry name" value="Rho GTPase activation protein"/>
    <property type="match status" value="1"/>
</dbReference>
<feature type="compositionally biased region" description="Low complexity" evidence="3">
    <location>
        <begin position="316"/>
        <end position="331"/>
    </location>
</feature>
<feature type="compositionally biased region" description="Acidic residues" evidence="3">
    <location>
        <begin position="1107"/>
        <end position="1123"/>
    </location>
</feature>
<gene>
    <name evidence="5" type="ORF">ACA1_269150</name>
</gene>
<evidence type="ECO:0000313" key="5">
    <source>
        <dbReference type="EMBL" id="ELR19504.1"/>
    </source>
</evidence>
<dbReference type="SMART" id="SM00324">
    <property type="entry name" value="RhoGAP"/>
    <property type="match status" value="1"/>
</dbReference>
<dbReference type="InterPro" id="IPR000198">
    <property type="entry name" value="RhoGAP_dom"/>
</dbReference>
<organism evidence="5 6">
    <name type="scientific">Acanthamoeba castellanii (strain ATCC 30010 / Neff)</name>
    <dbReference type="NCBI Taxonomy" id="1257118"/>
    <lineage>
        <taxon>Eukaryota</taxon>
        <taxon>Amoebozoa</taxon>
        <taxon>Discosea</taxon>
        <taxon>Longamoebia</taxon>
        <taxon>Centramoebida</taxon>
        <taxon>Acanthamoebidae</taxon>
        <taxon>Acanthamoeba</taxon>
    </lineage>
</organism>
<dbReference type="RefSeq" id="XP_004341590.1">
    <property type="nucleotide sequence ID" value="XM_004341542.1"/>
</dbReference>
<dbReference type="Gene3D" id="3.30.40.10">
    <property type="entry name" value="Zinc/RING finger domain, C3HC4 (zinc finger)"/>
    <property type="match status" value="1"/>
</dbReference>
<dbReference type="SUPFAM" id="SSF48350">
    <property type="entry name" value="GTPase activation domain, GAP"/>
    <property type="match status" value="1"/>
</dbReference>
<dbReference type="InterPro" id="IPR051025">
    <property type="entry name" value="RhoGAP"/>
</dbReference>
<evidence type="ECO:0000313" key="6">
    <source>
        <dbReference type="Proteomes" id="UP000011083"/>
    </source>
</evidence>
<dbReference type="KEGG" id="acan:ACA1_269150"/>
<feature type="compositionally biased region" description="Basic residues" evidence="3">
    <location>
        <begin position="952"/>
        <end position="963"/>
    </location>
</feature>
<dbReference type="PROSITE" id="PS50238">
    <property type="entry name" value="RHOGAP"/>
    <property type="match status" value="1"/>
</dbReference>
<feature type="compositionally biased region" description="Basic and acidic residues" evidence="3">
    <location>
        <begin position="403"/>
        <end position="461"/>
    </location>
</feature>
<feature type="compositionally biased region" description="Basic and acidic residues" evidence="3">
    <location>
        <begin position="1124"/>
        <end position="1133"/>
    </location>
</feature>
<dbReference type="PANTHER" id="PTHR15228:SF25">
    <property type="entry name" value="F-BAR DOMAIN-CONTAINING PROTEIN"/>
    <property type="match status" value="1"/>
</dbReference>
<dbReference type="SUPFAM" id="SSF52075">
    <property type="entry name" value="Outer arm dynein light chain 1"/>
    <property type="match status" value="1"/>
</dbReference>
<dbReference type="InterPro" id="IPR008936">
    <property type="entry name" value="Rho_GTPase_activation_prot"/>
</dbReference>
<dbReference type="InterPro" id="IPR001611">
    <property type="entry name" value="Leu-rich_rpt"/>
</dbReference>
<feature type="compositionally biased region" description="Basic and acidic residues" evidence="3">
    <location>
        <begin position="1162"/>
        <end position="1221"/>
    </location>
</feature>
<feature type="region of interest" description="Disordered" evidence="3">
    <location>
        <begin position="287"/>
        <end position="461"/>
    </location>
</feature>
<evidence type="ECO:0000256" key="1">
    <source>
        <dbReference type="ARBA" id="ARBA00022468"/>
    </source>
</evidence>
<feature type="region of interest" description="Disordered" evidence="3">
    <location>
        <begin position="1"/>
        <end position="60"/>
    </location>
</feature>
<feature type="compositionally biased region" description="Low complexity" evidence="3">
    <location>
        <begin position="50"/>
        <end position="60"/>
    </location>
</feature>
<feature type="compositionally biased region" description="Acidic residues" evidence="3">
    <location>
        <begin position="979"/>
        <end position="1011"/>
    </location>
</feature>
<evidence type="ECO:0000256" key="3">
    <source>
        <dbReference type="SAM" id="MobiDB-lite"/>
    </source>
</evidence>
<dbReference type="Pfam" id="PF00620">
    <property type="entry name" value="RhoGAP"/>
    <property type="match status" value="1"/>
</dbReference>
<dbReference type="OMA" id="CHECADA"/>
<dbReference type="PANTHER" id="PTHR15228">
    <property type="entry name" value="SPERMATHECAL PHYSIOLOGY VARIANT"/>
    <property type="match status" value="1"/>
</dbReference>
<dbReference type="InterPro" id="IPR032675">
    <property type="entry name" value="LRR_dom_sf"/>
</dbReference>
<evidence type="ECO:0000256" key="2">
    <source>
        <dbReference type="SAM" id="Coils"/>
    </source>
</evidence>
<feature type="compositionally biased region" description="Low complexity" evidence="3">
    <location>
        <begin position="884"/>
        <end position="906"/>
    </location>
</feature>
<feature type="compositionally biased region" description="Basic and acidic residues" evidence="3">
    <location>
        <begin position="347"/>
        <end position="394"/>
    </location>
</feature>
<keyword evidence="1" id="KW-0343">GTPase activation</keyword>
<protein>
    <submittedName>
        <fullName evidence="5">RhoGAP domain containing protein</fullName>
    </submittedName>
</protein>
<dbReference type="Gene3D" id="3.80.10.10">
    <property type="entry name" value="Ribonuclease Inhibitor"/>
    <property type="match status" value="1"/>
</dbReference>
<dbReference type="EMBL" id="KB007933">
    <property type="protein sequence ID" value="ELR19504.1"/>
    <property type="molecule type" value="Genomic_DNA"/>
</dbReference>
<dbReference type="GO" id="GO:0005096">
    <property type="term" value="F:GTPase activator activity"/>
    <property type="evidence" value="ECO:0007669"/>
    <property type="project" value="UniProtKB-KW"/>
</dbReference>
<dbReference type="Proteomes" id="UP000011083">
    <property type="component" value="Unassembled WGS sequence"/>
</dbReference>
<feature type="domain" description="Rho-GAP" evidence="4">
    <location>
        <begin position="1237"/>
        <end position="1442"/>
    </location>
</feature>
<dbReference type="VEuPathDB" id="AmoebaDB:ACA1_269150"/>
<sequence>MQQQQQHHAGGGGGGGKRPPPAARGEAERKADEAVVGLLRRLQRSHKEGQQQQQQEQQEGQELELNGLGLQRLPGSLLRHLELETGHHNGASGLSLGHRLRRLSLRSNLLSSLPRELIYLRNLEVLNLDGNRLESLCAEVLRVPTAKRYPIPRDVSAGGGEAVLSYLRAYERVAREQKLPLRFDHEAHYQRSTIPKMHCRLCGRSVCGRCTDTGEAPPIPFLDREWERVQQQQQQQQQHDHPEAVRRTVCHECADALHASPLKKSFEVAPVLSRVRTFDEVFDALSKGPTKEGAAPYNGSGSRRISLSMDRGENGGSSSSRPPRSGPLGNGAPPLAREGRQQQQQQGREEAAALAARLREVEGQLSARDDDVKAARRKLAEAREQRHRESDQVRELTQALEEAQERAARADREAQRREAEKEREAAVAELRQKAHEWRMREEHAREEALRRQAEHARKTEEALLAQEAERRKRTHSDHATAIAALQDRIDELQARLADAQAQLLKANNEAAAASKDVVAPVGGAGGEGEGERGAAAAAPSSTQPGALSKAAAAEEELARVVAERARLEERLKDARGRVMEVIEESGAAVAEERRRVKELEDLNFQQRKKIADLAARLELSAAGCPPSTATTATSNVAAESAASAASAKREEGLLAEKELVRLRERTRDLEHALERKGRRESQMIVQLQHLEMREREREEAERRTREHEAVCAEWTRKEALARQERERLQAALADEARQRREERERERAKTQRMVRDLETLEAQLEQLRVRQADHQRLEARARDLDALRATLEARVADLEARLRGEGRAESEVVTDLRARLDAADQRHADVAAQLAQATLGRDSLQTQVHALQRQLDHSTAQAREQLAHLQARLAEVQQPAAAAPSALTLTEGGPPAAAAAAATAGEAPPPARSVSDRTLVGKPSASLESKRSMSLEETARRIKHLKQELKNAKKAKKVLKRSSSRGSSRGSSDSLSSSTDDDESELESDFSETETETETETDEASDAEDGEGGAGNAPSSSSGGKSRKKRLGKWGRLSISNVRDLASRDSSSSSAKEAAASSGGSSALPPATASSATTGKAITRHKRSLSFLAGRKKSTDSASASSSDDDSEASELDTESENEGEAKEKKQKASESTGRPQRGHRRSHSLLGGMTKFLPGGDDGKAGEKDDGREKEKEKAREEKERKRREKEQKRKEREELIRQLKKEERQERKKEREKKGRTSRKKPLKGREVFGVGIKELCEKDPTHPIPQVVKLIAEYLESSGAMEVEGLFRVPGQSMIMSRLKDDFDAAGLGNEAAVAASFLDYDSHDVAGLLKLFLKMLPEPVMTYALYDDFVRLQVEFEKKGGDDTASVKAEHLANFVALLRKLPPDNLRFFLFLAKFLHKVSLVSEKNKMSAGNLAIVFAPNVLCPATPDLNYQMRMPTLSALVEFAIAHAYALAMHLDNTAKPKPAAPVIAS</sequence>
<keyword evidence="6" id="KW-1185">Reference proteome</keyword>
<evidence type="ECO:0000259" key="4">
    <source>
        <dbReference type="PROSITE" id="PS50238"/>
    </source>
</evidence>
<feature type="compositionally biased region" description="Low complexity" evidence="3">
    <location>
        <begin position="964"/>
        <end position="978"/>
    </location>
</feature>
<feature type="coiled-coil region" evidence="2">
    <location>
        <begin position="550"/>
        <end position="616"/>
    </location>
</feature>
<proteinExistence type="predicted"/>